<accession>A0A3E2TQB9</accession>
<dbReference type="PANTHER" id="PTHR30221:SF1">
    <property type="entry name" value="SMALL-CONDUCTANCE MECHANOSENSITIVE CHANNEL"/>
    <property type="match status" value="1"/>
</dbReference>
<evidence type="ECO:0000313" key="2">
    <source>
        <dbReference type="EMBL" id="RGB80879.1"/>
    </source>
</evidence>
<dbReference type="Proteomes" id="UP000260773">
    <property type="component" value="Unassembled WGS sequence"/>
</dbReference>
<dbReference type="GO" id="GO:0016020">
    <property type="term" value="C:membrane"/>
    <property type="evidence" value="ECO:0007669"/>
    <property type="project" value="InterPro"/>
</dbReference>
<dbReference type="InterPro" id="IPR008910">
    <property type="entry name" value="MSC_TM_helix"/>
</dbReference>
<dbReference type="InterPro" id="IPR011014">
    <property type="entry name" value="MscS_channel_TM-2"/>
</dbReference>
<protein>
    <recommendedName>
        <fullName evidence="4">Mechanosensitive ion channel family protein</fullName>
    </recommendedName>
</protein>
<dbReference type="EMBL" id="QVEP01000008">
    <property type="protein sequence ID" value="RGB80879.1"/>
    <property type="molecule type" value="Genomic_DNA"/>
</dbReference>
<dbReference type="InterPro" id="IPR045275">
    <property type="entry name" value="MscS_archaea/bacteria_type"/>
</dbReference>
<comment type="caution">
    <text evidence="2">The sequence shown here is derived from an EMBL/GenBank/DDBJ whole genome shotgun (WGS) entry which is preliminary data.</text>
</comment>
<organism evidence="2 3">
    <name type="scientific">Coprococcus catus</name>
    <dbReference type="NCBI Taxonomy" id="116085"/>
    <lineage>
        <taxon>Bacteria</taxon>
        <taxon>Bacillati</taxon>
        <taxon>Bacillota</taxon>
        <taxon>Clostridia</taxon>
        <taxon>Lachnospirales</taxon>
        <taxon>Lachnospiraceae</taxon>
        <taxon>Coprococcus</taxon>
    </lineage>
</organism>
<keyword evidence="1" id="KW-0472">Membrane</keyword>
<dbReference type="AlphaFoldDB" id="A0A3E2TQB9"/>
<dbReference type="SUPFAM" id="SSF82861">
    <property type="entry name" value="Mechanosensitive channel protein MscS (YggB), transmembrane region"/>
    <property type="match status" value="1"/>
</dbReference>
<proteinExistence type="predicted"/>
<reference evidence="2 3" key="1">
    <citation type="submission" date="2018-08" db="EMBL/GenBank/DDBJ databases">
        <title>A genome reference for cultivated species of the human gut microbiota.</title>
        <authorList>
            <person name="Zou Y."/>
            <person name="Xue W."/>
            <person name="Luo G."/>
        </authorList>
    </citation>
    <scope>NUCLEOTIDE SEQUENCE [LARGE SCALE GENOMIC DNA]</scope>
    <source>
        <strain evidence="2 3">AF45-17</strain>
    </source>
</reference>
<feature type="transmembrane region" description="Helical" evidence="1">
    <location>
        <begin position="105"/>
        <end position="133"/>
    </location>
</feature>
<name>A0A3E2TQB9_9FIRM</name>
<gene>
    <name evidence="2" type="ORF">DW070_04790</name>
</gene>
<keyword evidence="1" id="KW-1133">Transmembrane helix</keyword>
<dbReference type="GO" id="GO:0008381">
    <property type="term" value="F:mechanosensitive monoatomic ion channel activity"/>
    <property type="evidence" value="ECO:0007669"/>
    <property type="project" value="InterPro"/>
</dbReference>
<feature type="transmembrane region" description="Helical" evidence="1">
    <location>
        <begin position="32"/>
        <end position="51"/>
    </location>
</feature>
<feature type="transmembrane region" description="Helical" evidence="1">
    <location>
        <begin position="72"/>
        <end position="93"/>
    </location>
</feature>
<evidence type="ECO:0000256" key="1">
    <source>
        <dbReference type="SAM" id="Phobius"/>
    </source>
</evidence>
<dbReference type="Pfam" id="PF05552">
    <property type="entry name" value="MS_channel_1st_1"/>
    <property type="match status" value="1"/>
</dbReference>
<keyword evidence="1" id="KW-0812">Transmembrane</keyword>
<evidence type="ECO:0008006" key="4">
    <source>
        <dbReference type="Google" id="ProtNLM"/>
    </source>
</evidence>
<evidence type="ECO:0000313" key="3">
    <source>
        <dbReference type="Proteomes" id="UP000260773"/>
    </source>
</evidence>
<dbReference type="Gene3D" id="1.10.287.1260">
    <property type="match status" value="1"/>
</dbReference>
<dbReference type="PANTHER" id="PTHR30221">
    <property type="entry name" value="SMALL-CONDUCTANCE MECHANOSENSITIVE CHANNEL"/>
    <property type="match status" value="1"/>
</dbReference>
<sequence length="142" mass="15482">MHILVSTTTASDLAETAEQSIDYLQKIVDYMISKAHILISALIILIVGWYLTKFICKLVRHSLDKTRLDASVTSFINSLTKFGLRALLAIIVINKLGVDTTSLIALLTSASLAIGLAVQGSLANFAGGVLLLIMNHLWWETI</sequence>